<keyword evidence="5 7" id="KW-1133">Transmembrane helix</keyword>
<evidence type="ECO:0000256" key="6">
    <source>
        <dbReference type="ARBA" id="ARBA00023136"/>
    </source>
</evidence>
<evidence type="ECO:0000256" key="5">
    <source>
        <dbReference type="ARBA" id="ARBA00022989"/>
    </source>
</evidence>
<feature type="transmembrane region" description="Helical" evidence="7">
    <location>
        <begin position="30"/>
        <end position="53"/>
    </location>
</feature>
<comment type="caution">
    <text evidence="9">The sequence shown here is derived from an EMBL/GenBank/DDBJ whole genome shotgun (WGS) entry which is preliminary data.</text>
</comment>
<evidence type="ECO:0000256" key="3">
    <source>
        <dbReference type="ARBA" id="ARBA00022475"/>
    </source>
</evidence>
<feature type="domain" description="EamA" evidence="8">
    <location>
        <begin position="141"/>
        <end position="274"/>
    </location>
</feature>
<dbReference type="RefSeq" id="WP_038153173.1">
    <property type="nucleotide sequence ID" value="NZ_JMTB01000003.1"/>
</dbReference>
<proteinExistence type="inferred from homology"/>
<dbReference type="Proteomes" id="UP000028630">
    <property type="component" value="Unassembled WGS sequence"/>
</dbReference>
<dbReference type="PANTHER" id="PTHR32322">
    <property type="entry name" value="INNER MEMBRANE TRANSPORTER"/>
    <property type="match status" value="1"/>
</dbReference>
<protein>
    <submittedName>
        <fullName evidence="9">Drug/metabolite transporter (DMT) superfamily permease</fullName>
    </submittedName>
</protein>
<dbReference type="EMBL" id="JMTB01000003">
    <property type="protein sequence ID" value="KFC13266.1"/>
    <property type="molecule type" value="Genomic_DNA"/>
</dbReference>
<dbReference type="Pfam" id="PF00892">
    <property type="entry name" value="EamA"/>
    <property type="match status" value="2"/>
</dbReference>
<dbReference type="eggNOG" id="COG0697">
    <property type="taxonomic scope" value="Bacteria"/>
</dbReference>
<feature type="transmembrane region" description="Helical" evidence="7">
    <location>
        <begin position="6"/>
        <end position="23"/>
    </location>
</feature>
<gene>
    <name evidence="9" type="ORF">GTGU_00027</name>
</gene>
<dbReference type="GO" id="GO:0005886">
    <property type="term" value="C:plasma membrane"/>
    <property type="evidence" value="ECO:0007669"/>
    <property type="project" value="UniProtKB-SubCell"/>
</dbReference>
<evidence type="ECO:0000256" key="2">
    <source>
        <dbReference type="ARBA" id="ARBA00007362"/>
    </source>
</evidence>
<dbReference type="PANTHER" id="PTHR32322:SF2">
    <property type="entry name" value="EAMA DOMAIN-CONTAINING PROTEIN"/>
    <property type="match status" value="1"/>
</dbReference>
<evidence type="ECO:0000256" key="1">
    <source>
        <dbReference type="ARBA" id="ARBA00004651"/>
    </source>
</evidence>
<feature type="transmembrane region" description="Helical" evidence="7">
    <location>
        <begin position="239"/>
        <end position="258"/>
    </location>
</feature>
<name>A0A085ASS1_9ENTR</name>
<evidence type="ECO:0000259" key="8">
    <source>
        <dbReference type="Pfam" id="PF00892"/>
    </source>
</evidence>
<dbReference type="InterPro" id="IPR000620">
    <property type="entry name" value="EamA_dom"/>
</dbReference>
<feature type="transmembrane region" description="Helical" evidence="7">
    <location>
        <begin position="212"/>
        <end position="233"/>
    </location>
</feature>
<sequence length="275" mass="29400">MPIHIVLLTLFAALLHASWNVLLRGGTDRLWSMTIMCLTIALTCAITALFLPAPDSASWKYALLSALLHVGYNLCLIRSYRSGDFGQTYPIARGSSPLMVTCAAALFAGERIELSTLFGITLISVGILMLATLGNKRVMSGLQYPLATGAFIAAYSVVDGMGVRVSGNALSYTVWMSALWGVMMPALYITLRDSKSLLRWRPDLPRAAGGGLVSLLAYGIIIYAMTAAPMGAVSALRETSVLFAAVLGYLFLGETLTLRKMLTCTMIAAGTLMIG</sequence>
<reference evidence="10" key="1">
    <citation type="submission" date="2014-05" db="EMBL/GenBank/DDBJ databases">
        <title>ATOL: Assembling a taxonomically balanced genome-scale reconstruction of the evolutionary history of the Enterobacteriaceae.</title>
        <authorList>
            <person name="Plunkett G. III"/>
            <person name="Neeno-Eckwall E.C."/>
            <person name="Glasner J.D."/>
            <person name="Perna N.T."/>
        </authorList>
    </citation>
    <scope>NUCLEOTIDE SEQUENCE [LARGE SCALE GENOMIC DNA]</scope>
    <source>
        <strain evidence="10">ATCC 49490</strain>
    </source>
</reference>
<feature type="domain" description="EamA" evidence="8">
    <location>
        <begin position="6"/>
        <end position="131"/>
    </location>
</feature>
<comment type="similarity">
    <text evidence="2">Belongs to the EamA transporter family.</text>
</comment>
<evidence type="ECO:0000256" key="7">
    <source>
        <dbReference type="SAM" id="Phobius"/>
    </source>
</evidence>
<keyword evidence="10" id="KW-1185">Reference proteome</keyword>
<evidence type="ECO:0000313" key="9">
    <source>
        <dbReference type="EMBL" id="KFC13266.1"/>
    </source>
</evidence>
<accession>A0A085ASS1</accession>
<dbReference type="AlphaFoldDB" id="A0A085ASS1"/>
<keyword evidence="6 7" id="KW-0472">Membrane</keyword>
<evidence type="ECO:0000256" key="4">
    <source>
        <dbReference type="ARBA" id="ARBA00022692"/>
    </source>
</evidence>
<dbReference type="Gene3D" id="1.10.3730.20">
    <property type="match status" value="2"/>
</dbReference>
<evidence type="ECO:0000313" key="10">
    <source>
        <dbReference type="Proteomes" id="UP000028630"/>
    </source>
</evidence>
<feature type="transmembrane region" description="Helical" evidence="7">
    <location>
        <begin position="170"/>
        <end position="191"/>
    </location>
</feature>
<comment type="subcellular location">
    <subcellularLocation>
        <location evidence="1">Cell membrane</location>
        <topology evidence="1">Multi-pass membrane protein</topology>
    </subcellularLocation>
</comment>
<dbReference type="SUPFAM" id="SSF103481">
    <property type="entry name" value="Multidrug resistance efflux transporter EmrE"/>
    <property type="match status" value="2"/>
</dbReference>
<dbReference type="InterPro" id="IPR050638">
    <property type="entry name" value="AA-Vitamin_Transporters"/>
</dbReference>
<feature type="transmembrane region" description="Helical" evidence="7">
    <location>
        <begin position="114"/>
        <end position="134"/>
    </location>
</feature>
<keyword evidence="3" id="KW-1003">Cell membrane</keyword>
<dbReference type="OrthoDB" id="9783707at2"/>
<feature type="transmembrane region" description="Helical" evidence="7">
    <location>
        <begin position="141"/>
        <end position="158"/>
    </location>
</feature>
<dbReference type="InterPro" id="IPR037185">
    <property type="entry name" value="EmrE-like"/>
</dbReference>
<keyword evidence="4 7" id="KW-0812">Transmembrane</keyword>
<organism evidence="9 10">
    <name type="scientific">Trabulsiella guamensis ATCC 49490</name>
    <dbReference type="NCBI Taxonomy" id="1005994"/>
    <lineage>
        <taxon>Bacteria</taxon>
        <taxon>Pseudomonadati</taxon>
        <taxon>Pseudomonadota</taxon>
        <taxon>Gammaproteobacteria</taxon>
        <taxon>Enterobacterales</taxon>
        <taxon>Enterobacteriaceae</taxon>
        <taxon>Trabulsiella</taxon>
    </lineage>
</organism>